<evidence type="ECO:0000256" key="1">
    <source>
        <dbReference type="ARBA" id="ARBA00004429"/>
    </source>
</evidence>
<feature type="transmembrane region" description="Helical" evidence="8">
    <location>
        <begin position="499"/>
        <end position="522"/>
    </location>
</feature>
<gene>
    <name evidence="10" type="ORF">ADU59_21545</name>
</gene>
<keyword evidence="7 8" id="KW-0472">Membrane</keyword>
<dbReference type="RefSeq" id="WP_068956381.1">
    <property type="nucleotide sequence ID" value="NZ_LGLV01000014.1"/>
</dbReference>
<keyword evidence="3" id="KW-1003">Cell membrane</keyword>
<keyword evidence="11" id="KW-1185">Reference proteome</keyword>
<dbReference type="GO" id="GO:0055085">
    <property type="term" value="P:transmembrane transport"/>
    <property type="evidence" value="ECO:0007669"/>
    <property type="project" value="InterPro"/>
</dbReference>
<evidence type="ECO:0000256" key="6">
    <source>
        <dbReference type="ARBA" id="ARBA00022989"/>
    </source>
</evidence>
<dbReference type="Pfam" id="PF00528">
    <property type="entry name" value="BPD_transp_1"/>
    <property type="match status" value="2"/>
</dbReference>
<feature type="transmembrane region" description="Helical" evidence="8">
    <location>
        <begin position="439"/>
        <end position="459"/>
    </location>
</feature>
<feature type="transmembrane region" description="Helical" evidence="8">
    <location>
        <begin position="317"/>
        <end position="344"/>
    </location>
</feature>
<dbReference type="STRING" id="1612624.ADU59_21545"/>
<evidence type="ECO:0000256" key="8">
    <source>
        <dbReference type="RuleBase" id="RU363032"/>
    </source>
</evidence>
<dbReference type="CDD" id="cd06261">
    <property type="entry name" value="TM_PBP2"/>
    <property type="match status" value="2"/>
</dbReference>
<keyword evidence="6 8" id="KW-1133">Transmembrane helix</keyword>
<feature type="transmembrane region" description="Helical" evidence="8">
    <location>
        <begin position="166"/>
        <end position="187"/>
    </location>
</feature>
<feature type="transmembrane region" description="Helical" evidence="8">
    <location>
        <begin position="411"/>
        <end position="433"/>
    </location>
</feature>
<feature type="transmembrane region" description="Helical" evidence="8">
    <location>
        <begin position="542"/>
        <end position="563"/>
    </location>
</feature>
<protein>
    <recommendedName>
        <fullName evidence="9">ABC transmembrane type-1 domain-containing protein</fullName>
    </recommendedName>
</protein>
<feature type="transmembrane region" description="Helical" evidence="8">
    <location>
        <begin position="377"/>
        <end position="399"/>
    </location>
</feature>
<dbReference type="EMBL" id="LGLV01000014">
    <property type="protein sequence ID" value="OBZ93441.1"/>
    <property type="molecule type" value="Genomic_DNA"/>
</dbReference>
<proteinExistence type="inferred from homology"/>
<evidence type="ECO:0000256" key="4">
    <source>
        <dbReference type="ARBA" id="ARBA00022519"/>
    </source>
</evidence>
<keyword evidence="5 8" id="KW-0812">Transmembrane</keyword>
<evidence type="ECO:0000259" key="9">
    <source>
        <dbReference type="PROSITE" id="PS50928"/>
    </source>
</evidence>
<evidence type="ECO:0000256" key="7">
    <source>
        <dbReference type="ARBA" id="ARBA00023136"/>
    </source>
</evidence>
<comment type="subcellular location">
    <subcellularLocation>
        <location evidence="1">Cell inner membrane</location>
        <topology evidence="1">Multi-pass membrane protein</topology>
    </subcellularLocation>
    <subcellularLocation>
        <location evidence="8">Cell membrane</location>
        <topology evidence="8">Multi-pass membrane protein</topology>
    </subcellularLocation>
</comment>
<feature type="transmembrane region" description="Helical" evidence="8">
    <location>
        <begin position="116"/>
        <end position="137"/>
    </location>
</feature>
<feature type="domain" description="ABC transmembrane type-1" evidence="9">
    <location>
        <begin position="373"/>
        <end position="567"/>
    </location>
</feature>
<evidence type="ECO:0000256" key="2">
    <source>
        <dbReference type="ARBA" id="ARBA00022448"/>
    </source>
</evidence>
<evidence type="ECO:0000256" key="5">
    <source>
        <dbReference type="ARBA" id="ARBA00022692"/>
    </source>
</evidence>
<dbReference type="Proteomes" id="UP000093111">
    <property type="component" value="Unassembled WGS sequence"/>
</dbReference>
<dbReference type="InterPro" id="IPR035906">
    <property type="entry name" value="MetI-like_sf"/>
</dbReference>
<sequence>MAVQDAHGRTIDAAVSERSERLAAPSWLMFGLTLVLVAMPILYLLYGTLVSDDGGKEGAHFTLENYKEVYTGSVFLSRFWNTILLSATVALLSVVLGAIFAWIVSRTNAPGVRAATPFLVIPIMMSSLVSSLAWIALAAPNAGFLNLLISNITGIRRILDIYSFTGMVWVLVLNYAAFAFIAIHGALKSIDADLEEASYILGISPLRTAFTMTLPLVLPTLASTFLLVFVFVSENFAVPLALGTSSGYETLMSQIYNAVADTPAKPGLAATAGTLLLLIALIGTFWQRRIMSNAKRYVTVGGKGGRQRLTDLGRWKYVASAVIFGYLFISVILPYCALIMASLMRFVTPRISMSIWTLSNYEKMLDPSFLHLIKNSFMLSVVGGVIAVAFYFFLAYLLSTSRSKLAKVTEYAAIVPTVTPSIVLAIGFLWAYVSLPLPLYGTVWLIFIALLTRSIGLGVRQSRSAILQISSDLVDASRVSGSGPVKTFKDIVVPALKPAVMSIWTVVFVQFFLDVGLTVVLYTPSSMTVPIYLWTKMNGGQVTEAFAVAVLEATIIFIVLFAADRLFGTVRASINK</sequence>
<dbReference type="SUPFAM" id="SSF161098">
    <property type="entry name" value="MetI-like"/>
    <property type="match status" value="2"/>
</dbReference>
<evidence type="ECO:0000313" key="11">
    <source>
        <dbReference type="Proteomes" id="UP000093111"/>
    </source>
</evidence>
<feature type="transmembrane region" description="Helical" evidence="8">
    <location>
        <begin position="267"/>
        <end position="286"/>
    </location>
</feature>
<dbReference type="PANTHER" id="PTHR43357">
    <property type="entry name" value="INNER MEMBRANE ABC TRANSPORTER PERMEASE PROTEIN YDCV"/>
    <property type="match status" value="1"/>
</dbReference>
<comment type="similarity">
    <text evidence="8">Belongs to the binding-protein-dependent transport system permease family.</text>
</comment>
<feature type="transmembrane region" description="Helical" evidence="8">
    <location>
        <begin position="208"/>
        <end position="232"/>
    </location>
</feature>
<dbReference type="InterPro" id="IPR000515">
    <property type="entry name" value="MetI-like"/>
</dbReference>
<organism evidence="10 11">
    <name type="scientific">Pararhizobium polonicum</name>
    <dbReference type="NCBI Taxonomy" id="1612624"/>
    <lineage>
        <taxon>Bacteria</taxon>
        <taxon>Pseudomonadati</taxon>
        <taxon>Pseudomonadota</taxon>
        <taxon>Alphaproteobacteria</taxon>
        <taxon>Hyphomicrobiales</taxon>
        <taxon>Rhizobiaceae</taxon>
        <taxon>Rhizobium/Agrobacterium group</taxon>
        <taxon>Pararhizobium</taxon>
    </lineage>
</organism>
<dbReference type="PROSITE" id="PS50928">
    <property type="entry name" value="ABC_TM1"/>
    <property type="match status" value="2"/>
</dbReference>
<dbReference type="Gene3D" id="1.10.3720.10">
    <property type="entry name" value="MetI-like"/>
    <property type="match status" value="2"/>
</dbReference>
<name>A0A1C7NWQ2_9HYPH</name>
<reference evidence="10 11" key="1">
    <citation type="journal article" date="2016" name="Syst. Appl. Microbiol.">
        <title>Pararhizobium polonicum sp. nov. isolated from tumors on stone fruit rootstocks.</title>
        <authorList>
            <person name="Pulawska J."/>
            <person name="Kuzmanovic N."/>
            <person name="Willems A."/>
            <person name="Pothier J.F."/>
        </authorList>
    </citation>
    <scope>NUCLEOTIDE SEQUENCE [LARGE SCALE GENOMIC DNA]</scope>
    <source>
        <strain evidence="10 11">F5.1</strain>
    </source>
</reference>
<keyword evidence="4" id="KW-0997">Cell inner membrane</keyword>
<dbReference type="PANTHER" id="PTHR43357:SF4">
    <property type="entry name" value="INNER MEMBRANE ABC TRANSPORTER PERMEASE PROTEIN YDCV"/>
    <property type="match status" value="1"/>
</dbReference>
<accession>A0A1C7NWQ2</accession>
<evidence type="ECO:0000313" key="10">
    <source>
        <dbReference type="EMBL" id="OBZ93441.1"/>
    </source>
</evidence>
<keyword evidence="2 8" id="KW-0813">Transport</keyword>
<comment type="caution">
    <text evidence="10">The sequence shown here is derived from an EMBL/GenBank/DDBJ whole genome shotgun (WGS) entry which is preliminary data.</text>
</comment>
<evidence type="ECO:0000256" key="3">
    <source>
        <dbReference type="ARBA" id="ARBA00022475"/>
    </source>
</evidence>
<dbReference type="AlphaFoldDB" id="A0A1C7NWQ2"/>
<dbReference type="GO" id="GO:0005886">
    <property type="term" value="C:plasma membrane"/>
    <property type="evidence" value="ECO:0007669"/>
    <property type="project" value="UniProtKB-SubCell"/>
</dbReference>
<dbReference type="OrthoDB" id="27542at2"/>
<feature type="transmembrane region" description="Helical" evidence="8">
    <location>
        <begin position="27"/>
        <end position="46"/>
    </location>
</feature>
<feature type="transmembrane region" description="Helical" evidence="8">
    <location>
        <begin position="83"/>
        <end position="104"/>
    </location>
</feature>
<feature type="domain" description="ABC transmembrane type-1" evidence="9">
    <location>
        <begin position="79"/>
        <end position="287"/>
    </location>
</feature>